<feature type="region of interest" description="Disordered" evidence="1">
    <location>
        <begin position="295"/>
        <end position="319"/>
    </location>
</feature>
<comment type="caution">
    <text evidence="2">The sequence shown here is derived from an EMBL/GenBank/DDBJ whole genome shotgun (WGS) entry which is preliminary data.</text>
</comment>
<evidence type="ECO:0000313" key="3">
    <source>
        <dbReference type="Proteomes" id="UP000320762"/>
    </source>
</evidence>
<gene>
    <name evidence="2" type="ORF">BD626DRAFT_79862</name>
</gene>
<feature type="compositionally biased region" description="Polar residues" evidence="1">
    <location>
        <begin position="16"/>
        <end position="28"/>
    </location>
</feature>
<reference evidence="2 3" key="1">
    <citation type="journal article" date="2019" name="New Phytol.">
        <title>Comparative genomics reveals unique wood-decay strategies and fruiting body development in the Schizophyllaceae.</title>
        <authorList>
            <person name="Almasi E."/>
            <person name="Sahu N."/>
            <person name="Krizsan K."/>
            <person name="Balint B."/>
            <person name="Kovacs G.M."/>
            <person name="Kiss B."/>
            <person name="Cseklye J."/>
            <person name="Drula E."/>
            <person name="Henrissat B."/>
            <person name="Nagy I."/>
            <person name="Chovatia M."/>
            <person name="Adam C."/>
            <person name="LaButti K."/>
            <person name="Lipzen A."/>
            <person name="Riley R."/>
            <person name="Grigoriev I.V."/>
            <person name="Nagy L.G."/>
        </authorList>
    </citation>
    <scope>NUCLEOTIDE SEQUENCE [LARGE SCALE GENOMIC DNA]</scope>
    <source>
        <strain evidence="2 3">NL-1724</strain>
    </source>
</reference>
<dbReference type="EMBL" id="VDMD01000016">
    <property type="protein sequence ID" value="TRM61573.1"/>
    <property type="molecule type" value="Genomic_DNA"/>
</dbReference>
<keyword evidence="3" id="KW-1185">Reference proteome</keyword>
<proteinExistence type="predicted"/>
<organism evidence="2 3">
    <name type="scientific">Schizophyllum amplum</name>
    <dbReference type="NCBI Taxonomy" id="97359"/>
    <lineage>
        <taxon>Eukaryota</taxon>
        <taxon>Fungi</taxon>
        <taxon>Dikarya</taxon>
        <taxon>Basidiomycota</taxon>
        <taxon>Agaricomycotina</taxon>
        <taxon>Agaricomycetes</taxon>
        <taxon>Agaricomycetidae</taxon>
        <taxon>Agaricales</taxon>
        <taxon>Schizophyllaceae</taxon>
        <taxon>Schizophyllum</taxon>
    </lineage>
</organism>
<feature type="region of interest" description="Disordered" evidence="1">
    <location>
        <begin position="1"/>
        <end position="135"/>
    </location>
</feature>
<evidence type="ECO:0000313" key="2">
    <source>
        <dbReference type="EMBL" id="TRM61573.1"/>
    </source>
</evidence>
<feature type="compositionally biased region" description="Pro residues" evidence="1">
    <location>
        <begin position="96"/>
        <end position="121"/>
    </location>
</feature>
<accession>A0A550C9W7</accession>
<name>A0A550C9W7_9AGAR</name>
<feature type="compositionally biased region" description="Low complexity" evidence="1">
    <location>
        <begin position="252"/>
        <end position="266"/>
    </location>
</feature>
<sequence length="333" mass="35163">MEEVPRFLRGNGNPRFGSQSSGAGSSTYVGEPLVIPYVAPASTSPPPTLARQLSNQSAGVVPAPGRVTPMSGRDTPTQGIATPGRISPTNRTVAPSAPPPAAPLPPPPASPVRQSPPPVQLTPPATQGLVGKLQSALAGKAKPQLGLLANLGVRPPQEPVQNPFLSPKDAVYSPQDSFRSPDDRARRLFPRRPRDWTSSTCPMCPSTPSTHMRTGTRVPTGRRNSSCPARGPRPAPFPVTVSLMRRQPRPPSTRTTPSHPCSTPSHHPSPPIPSGLRFWTTIVAGFRRTSLALTAPRSTRSATSIRAGRPPPTPLMIATRPPAGLATQELPMV</sequence>
<dbReference type="Proteomes" id="UP000320762">
    <property type="component" value="Unassembled WGS sequence"/>
</dbReference>
<protein>
    <submittedName>
        <fullName evidence="2">Uncharacterized protein</fullName>
    </submittedName>
</protein>
<dbReference type="AlphaFoldDB" id="A0A550C9W7"/>
<feature type="region of interest" description="Disordered" evidence="1">
    <location>
        <begin position="158"/>
        <end position="273"/>
    </location>
</feature>
<evidence type="ECO:0000256" key="1">
    <source>
        <dbReference type="SAM" id="MobiDB-lite"/>
    </source>
</evidence>
<feature type="compositionally biased region" description="Low complexity" evidence="1">
    <location>
        <begin position="197"/>
        <end position="210"/>
    </location>
</feature>